<protein>
    <submittedName>
        <fullName evidence="2">Holin</fullName>
    </submittedName>
</protein>
<gene>
    <name evidence="2" type="ORF">JS44_14535</name>
</gene>
<comment type="caution">
    <text evidence="2">The sequence shown here is derived from an EMBL/GenBank/DDBJ whole genome shotgun (WGS) entry which is preliminary data.</text>
</comment>
<dbReference type="AlphaFoldDB" id="A0A094JI51"/>
<keyword evidence="1" id="KW-0472">Membrane</keyword>
<organism evidence="2">
    <name type="scientific">Anoxybacillus flavithermus</name>
    <dbReference type="NCBI Taxonomy" id="33934"/>
    <lineage>
        <taxon>Bacteria</taxon>
        <taxon>Bacillati</taxon>
        <taxon>Bacillota</taxon>
        <taxon>Bacilli</taxon>
        <taxon>Bacillales</taxon>
        <taxon>Anoxybacillaceae</taxon>
        <taxon>Anoxybacillus</taxon>
    </lineage>
</organism>
<proteinExistence type="predicted"/>
<keyword evidence="1" id="KW-1133">Transmembrane helix</keyword>
<evidence type="ECO:0000313" key="2">
    <source>
        <dbReference type="EMBL" id="KFZ32226.1"/>
    </source>
</evidence>
<dbReference type="EMBL" id="JPZO01000122">
    <property type="protein sequence ID" value="KFZ32226.1"/>
    <property type="molecule type" value="Genomic_DNA"/>
</dbReference>
<sequence length="70" mass="7883">MMERFKNYGLWLSVASLLLMVLQDVGVNITPEKFNAYVQAILGILVLLGIVSNPKEGKWFNDVNNKGDEQ</sequence>
<reference evidence="2" key="1">
    <citation type="submission" date="2014-08" db="EMBL/GenBank/DDBJ databases">
        <title>Fullgenome sequencing of Anoxybacillus sp.25 isolate from Garga hot-spring Russia.</title>
        <authorList>
            <person name="Rozanov A.S."/>
            <person name="Kotenko A.V."/>
            <person name="Malup T.K."/>
            <person name="Peltek S.E."/>
        </authorList>
    </citation>
    <scope>NUCLEOTIDE SEQUENCE [LARGE SCALE GENOMIC DNA]</scope>
    <source>
        <strain evidence="2">25</strain>
    </source>
</reference>
<evidence type="ECO:0000256" key="1">
    <source>
        <dbReference type="SAM" id="Phobius"/>
    </source>
</evidence>
<feature type="transmembrane region" description="Helical" evidence="1">
    <location>
        <begin position="36"/>
        <end position="52"/>
    </location>
</feature>
<keyword evidence="1" id="KW-0812">Transmembrane</keyword>
<name>A0A094JI51_9BACL</name>
<accession>A0A094JI51</accession>